<dbReference type="AlphaFoldDB" id="A0A1M7QG07"/>
<dbReference type="OrthoDB" id="3396763at2"/>
<dbReference type="NCBIfam" id="TIGR03089">
    <property type="entry name" value="TIGR03089 family protein"/>
    <property type="match status" value="1"/>
</dbReference>
<evidence type="ECO:0000313" key="2">
    <source>
        <dbReference type="Proteomes" id="UP000184440"/>
    </source>
</evidence>
<dbReference type="SUPFAM" id="SSF56801">
    <property type="entry name" value="Acetyl-CoA synthetase-like"/>
    <property type="match status" value="1"/>
</dbReference>
<name>A0A1M7QG07_9ACTN</name>
<keyword evidence="2" id="KW-1185">Reference proteome</keyword>
<dbReference type="Proteomes" id="UP000184440">
    <property type="component" value="Unassembled WGS sequence"/>
</dbReference>
<proteinExistence type="predicted"/>
<dbReference type="STRING" id="134849.SAMN05443668_104618"/>
<evidence type="ECO:0000313" key="1">
    <source>
        <dbReference type="EMBL" id="SHN29857.1"/>
    </source>
</evidence>
<dbReference type="EMBL" id="FRCS01000004">
    <property type="protein sequence ID" value="SHN29857.1"/>
    <property type="molecule type" value="Genomic_DNA"/>
</dbReference>
<accession>A0A1M7QG07</accession>
<sequence length="237" mass="24919">MLPALLGATAPAVRDRTVLTYYDDATSERVELTVRALSGWAARTAGLLHEGCGLGVGDQVAVALPPHWRTAGVLLGAWAAGLSVSFRLWATAGLAPAAPVDASFVSAARLRSWLDSPPAARHRFVVGPTPSGCRDYLAEVSRYTDTLPSAAPLSWIDAATVDGTTFREWGRLAAEVGANLGLRGGDRLLVDADAHEHPVEWLLAPLAVGASVVLCANLDRSRLNGRVESDSVTHVLA</sequence>
<reference evidence="1 2" key="1">
    <citation type="submission" date="2016-11" db="EMBL/GenBank/DDBJ databases">
        <authorList>
            <person name="Jaros S."/>
            <person name="Januszkiewicz K."/>
            <person name="Wedrychowicz H."/>
        </authorList>
    </citation>
    <scope>NUCLEOTIDE SEQUENCE [LARGE SCALE GENOMIC DNA]</scope>
    <source>
        <strain evidence="1 2">DSM 46144</strain>
    </source>
</reference>
<dbReference type="InterPro" id="IPR017523">
    <property type="entry name" value="Rv3268"/>
</dbReference>
<dbReference type="RefSeq" id="WP_073258352.1">
    <property type="nucleotide sequence ID" value="NZ_FRCS01000004.1"/>
</dbReference>
<dbReference type="Gene3D" id="3.40.50.12780">
    <property type="entry name" value="N-terminal domain of ligase-like"/>
    <property type="match status" value="1"/>
</dbReference>
<gene>
    <name evidence="1" type="ORF">SAMN05443668_104618</name>
</gene>
<organism evidence="1 2">
    <name type="scientific">Cryptosporangium aurantiacum</name>
    <dbReference type="NCBI Taxonomy" id="134849"/>
    <lineage>
        <taxon>Bacteria</taxon>
        <taxon>Bacillati</taxon>
        <taxon>Actinomycetota</taxon>
        <taxon>Actinomycetes</taxon>
        <taxon>Cryptosporangiales</taxon>
        <taxon>Cryptosporangiaceae</taxon>
        <taxon>Cryptosporangium</taxon>
    </lineage>
</organism>
<dbReference type="InterPro" id="IPR042099">
    <property type="entry name" value="ANL_N_sf"/>
</dbReference>
<protein>
    <submittedName>
        <fullName evidence="1">TIGR03089 family protein</fullName>
    </submittedName>
</protein>